<evidence type="ECO:0000313" key="11">
    <source>
        <dbReference type="EMBL" id="SVD33985.1"/>
    </source>
</evidence>
<evidence type="ECO:0000259" key="10">
    <source>
        <dbReference type="PROSITE" id="PS50975"/>
    </source>
</evidence>
<feature type="domain" description="ATP-grasp" evidence="10">
    <location>
        <begin position="99"/>
        <end position="192"/>
    </location>
</feature>
<dbReference type="Gene3D" id="3.30.470.20">
    <property type="entry name" value="ATP-grasp fold, B domain"/>
    <property type="match status" value="1"/>
</dbReference>
<accession>A0A382UJG4</accession>
<dbReference type="GO" id="GO:0071555">
    <property type="term" value="P:cell wall organization"/>
    <property type="evidence" value="ECO:0007669"/>
    <property type="project" value="UniProtKB-KW"/>
</dbReference>
<feature type="non-terminal residue" evidence="11">
    <location>
        <position position="215"/>
    </location>
</feature>
<evidence type="ECO:0000256" key="9">
    <source>
        <dbReference type="ARBA" id="ARBA00023316"/>
    </source>
</evidence>
<dbReference type="GO" id="GO:0009252">
    <property type="term" value="P:peptidoglycan biosynthetic process"/>
    <property type="evidence" value="ECO:0007669"/>
    <property type="project" value="UniProtKB-KW"/>
</dbReference>
<keyword evidence="8" id="KW-0573">Peptidoglycan synthesis</keyword>
<organism evidence="11">
    <name type="scientific">marine metagenome</name>
    <dbReference type="NCBI Taxonomy" id="408172"/>
    <lineage>
        <taxon>unclassified sequences</taxon>
        <taxon>metagenomes</taxon>
        <taxon>ecological metagenomes</taxon>
    </lineage>
</organism>
<dbReference type="InterPro" id="IPR011761">
    <property type="entry name" value="ATP-grasp"/>
</dbReference>
<dbReference type="GO" id="GO:0046872">
    <property type="term" value="F:metal ion binding"/>
    <property type="evidence" value="ECO:0007669"/>
    <property type="project" value="InterPro"/>
</dbReference>
<evidence type="ECO:0000256" key="5">
    <source>
        <dbReference type="ARBA" id="ARBA00022741"/>
    </source>
</evidence>
<dbReference type="InterPro" id="IPR011095">
    <property type="entry name" value="Dala_Dala_lig_C"/>
</dbReference>
<dbReference type="PROSITE" id="PS50975">
    <property type="entry name" value="ATP_GRASP"/>
    <property type="match status" value="1"/>
</dbReference>
<dbReference type="SUPFAM" id="SSF52440">
    <property type="entry name" value="PreATP-grasp domain"/>
    <property type="match status" value="1"/>
</dbReference>
<dbReference type="GO" id="GO:0005524">
    <property type="term" value="F:ATP binding"/>
    <property type="evidence" value="ECO:0007669"/>
    <property type="project" value="UniProtKB-KW"/>
</dbReference>
<evidence type="ECO:0000256" key="4">
    <source>
        <dbReference type="ARBA" id="ARBA00022598"/>
    </source>
</evidence>
<keyword evidence="9" id="KW-0961">Cell wall biogenesis/degradation</keyword>
<evidence type="ECO:0000256" key="6">
    <source>
        <dbReference type="ARBA" id="ARBA00022840"/>
    </source>
</evidence>
<name>A0A382UJG4_9ZZZZ</name>
<dbReference type="InterPro" id="IPR000291">
    <property type="entry name" value="D-Ala_lig_Van_CS"/>
</dbReference>
<dbReference type="PROSITE" id="PS00843">
    <property type="entry name" value="DALA_DALA_LIGASE_1"/>
    <property type="match status" value="1"/>
</dbReference>
<dbReference type="EMBL" id="UINC01144460">
    <property type="protein sequence ID" value="SVD33985.1"/>
    <property type="molecule type" value="Genomic_DNA"/>
</dbReference>
<comment type="similarity">
    <text evidence="2">Belongs to the D-alanine--D-alanine ligase family.</text>
</comment>
<dbReference type="GO" id="GO:0005737">
    <property type="term" value="C:cytoplasm"/>
    <property type="evidence" value="ECO:0007669"/>
    <property type="project" value="UniProtKB-SubCell"/>
</dbReference>
<dbReference type="InterPro" id="IPR011127">
    <property type="entry name" value="Dala_Dala_lig_N"/>
</dbReference>
<keyword evidence="6" id="KW-0067">ATP-binding</keyword>
<evidence type="ECO:0000256" key="7">
    <source>
        <dbReference type="ARBA" id="ARBA00022960"/>
    </source>
</evidence>
<gene>
    <name evidence="11" type="ORF">METZ01_LOCUS386839</name>
</gene>
<dbReference type="Gene3D" id="3.40.50.20">
    <property type="match status" value="1"/>
</dbReference>
<keyword evidence="3" id="KW-0963">Cytoplasm</keyword>
<proteinExistence type="inferred from homology"/>
<comment type="subcellular location">
    <subcellularLocation>
        <location evidence="1">Cytoplasm</location>
    </subcellularLocation>
</comment>
<sequence length="215" mass="23599">MNITILYGGTSTEYKISIQTGMAIAEAINGRYNLDMINLDGGIYNAPHLLLDTDLVFNALHGGDGENGSIQSFMDLHHIQYTGSGAKACKIAMDKNITKLIAKSVGIPTPNWVLLKRNVDDGMQLQENNSPKFPYPYIVKPSDEGSTFGLTIVREESELGDAISLAAEFGDEILIEEFIPGKEITVGILDDKPLPIIEIKPSHNLYDYDCKYTEG</sequence>
<dbReference type="Pfam" id="PF07478">
    <property type="entry name" value="Dala_Dala_lig_C"/>
    <property type="match status" value="1"/>
</dbReference>
<dbReference type="GO" id="GO:0008360">
    <property type="term" value="P:regulation of cell shape"/>
    <property type="evidence" value="ECO:0007669"/>
    <property type="project" value="UniProtKB-KW"/>
</dbReference>
<protein>
    <recommendedName>
        <fullName evidence="10">ATP-grasp domain-containing protein</fullName>
    </recommendedName>
</protein>
<evidence type="ECO:0000256" key="1">
    <source>
        <dbReference type="ARBA" id="ARBA00004496"/>
    </source>
</evidence>
<evidence type="ECO:0000256" key="2">
    <source>
        <dbReference type="ARBA" id="ARBA00010871"/>
    </source>
</evidence>
<keyword evidence="4" id="KW-0436">Ligase</keyword>
<keyword evidence="5" id="KW-0547">Nucleotide-binding</keyword>
<dbReference type="GO" id="GO:0008716">
    <property type="term" value="F:D-alanine-D-alanine ligase activity"/>
    <property type="evidence" value="ECO:0007669"/>
    <property type="project" value="InterPro"/>
</dbReference>
<keyword evidence="7" id="KW-0133">Cell shape</keyword>
<dbReference type="PANTHER" id="PTHR23132:SF23">
    <property type="entry name" value="D-ALANINE--D-ALANINE LIGASE B"/>
    <property type="match status" value="1"/>
</dbReference>
<dbReference type="PANTHER" id="PTHR23132">
    <property type="entry name" value="D-ALANINE--D-ALANINE LIGASE"/>
    <property type="match status" value="1"/>
</dbReference>
<dbReference type="InterPro" id="IPR016185">
    <property type="entry name" value="PreATP-grasp_dom_sf"/>
</dbReference>
<dbReference type="AlphaFoldDB" id="A0A382UJG4"/>
<evidence type="ECO:0000256" key="8">
    <source>
        <dbReference type="ARBA" id="ARBA00022984"/>
    </source>
</evidence>
<evidence type="ECO:0000256" key="3">
    <source>
        <dbReference type="ARBA" id="ARBA00022490"/>
    </source>
</evidence>
<dbReference type="SUPFAM" id="SSF56059">
    <property type="entry name" value="Glutathione synthetase ATP-binding domain-like"/>
    <property type="match status" value="1"/>
</dbReference>
<reference evidence="11" key="1">
    <citation type="submission" date="2018-05" db="EMBL/GenBank/DDBJ databases">
        <authorList>
            <person name="Lanie J.A."/>
            <person name="Ng W.-L."/>
            <person name="Kazmierczak K.M."/>
            <person name="Andrzejewski T.M."/>
            <person name="Davidsen T.M."/>
            <person name="Wayne K.J."/>
            <person name="Tettelin H."/>
            <person name="Glass J.I."/>
            <person name="Rusch D."/>
            <person name="Podicherti R."/>
            <person name="Tsui H.-C.T."/>
            <person name="Winkler M.E."/>
        </authorList>
    </citation>
    <scope>NUCLEOTIDE SEQUENCE</scope>
</reference>
<dbReference type="Pfam" id="PF01820">
    <property type="entry name" value="Dala_Dala_lig_N"/>
    <property type="match status" value="1"/>
</dbReference>